<dbReference type="SUPFAM" id="SSF53955">
    <property type="entry name" value="Lysozyme-like"/>
    <property type="match status" value="1"/>
</dbReference>
<proteinExistence type="inferred from homology"/>
<gene>
    <name evidence="7" type="ordered locus">Oweho_0807</name>
</gene>
<evidence type="ECO:0000256" key="1">
    <source>
        <dbReference type="ARBA" id="ARBA00004339"/>
    </source>
</evidence>
<dbReference type="Proteomes" id="UP000005631">
    <property type="component" value="Chromosome"/>
</dbReference>
<evidence type="ECO:0000256" key="2">
    <source>
        <dbReference type="ARBA" id="ARBA00007734"/>
    </source>
</evidence>
<dbReference type="InterPro" id="IPR023346">
    <property type="entry name" value="Lysozyme-like_dom_sf"/>
</dbReference>
<organism evidence="7 8">
    <name type="scientific">Owenweeksia hongkongensis (strain DSM 17368 / CIP 108786 / JCM 12287 / NRRL B-23963 / UST20020801)</name>
    <dbReference type="NCBI Taxonomy" id="926562"/>
    <lineage>
        <taxon>Bacteria</taxon>
        <taxon>Pseudomonadati</taxon>
        <taxon>Bacteroidota</taxon>
        <taxon>Flavobacteriia</taxon>
        <taxon>Flavobacteriales</taxon>
        <taxon>Owenweeksiaceae</taxon>
        <taxon>Owenweeksia</taxon>
    </lineage>
</organism>
<sequence length="491" mass="56637">MQKPYFLLLLAFATLLSSCGSSEPESSEIALNDEPSIVMRDINEIREDGYLTAIAIYNSTSYFLYKGEPLGFEYELLSELAKELKLELRIRVAEDIDDLFTMLNNGEGDIIAYGLSITESRKKLINFTEPHYVTHQALVQRKPDNWRSLPGYKLDDKLIDDPLELIDKTVHVRRNSSYYERLQNLAKEVGGNIDIQTVSGDKTTDEIIKMVVDGEIDYTVSDYNIAALNQTYYPILDVETQISFSQQIAWGVRKNSPLLLQAVNMWLKKIKQKSSYRVLYNKYFKNRKSYQRRIKSDFYSKNSGKISQYDEIIKKHAAPLGWDWRLLSSLIYQESRFEPQATSWAGAGGLMQIMPSTAQDLGLKDISHPDQNIQAGSIYLKKLWNNWKKIPDSVQRTKFVMASYNCGLGHVRDAQRLATAFGENPLLWDDNVEDYVLKLSSREYYTNPVVRYGFVRGLEPYLYVKEIFLRYDHYKKFIPLAEPKKPAVASQ</sequence>
<feature type="signal peptide" evidence="5">
    <location>
        <begin position="1"/>
        <end position="22"/>
    </location>
</feature>
<dbReference type="SMART" id="SM00062">
    <property type="entry name" value="PBPb"/>
    <property type="match status" value="1"/>
</dbReference>
<keyword evidence="4" id="KW-0472">Membrane</keyword>
<dbReference type="STRING" id="926562.Oweho_0807"/>
<dbReference type="Pfam" id="PF00497">
    <property type="entry name" value="SBP_bac_3"/>
    <property type="match status" value="1"/>
</dbReference>
<dbReference type="InterPro" id="IPR000189">
    <property type="entry name" value="Transglyc_AS"/>
</dbReference>
<keyword evidence="3 5" id="KW-0732">Signal</keyword>
<dbReference type="Pfam" id="PF01464">
    <property type="entry name" value="SLT"/>
    <property type="match status" value="1"/>
</dbReference>
<dbReference type="GO" id="GO:0000270">
    <property type="term" value="P:peptidoglycan metabolic process"/>
    <property type="evidence" value="ECO:0007669"/>
    <property type="project" value="InterPro"/>
</dbReference>
<feature type="domain" description="Solute-binding protein family 3/N-terminal" evidence="6">
    <location>
        <begin position="50"/>
        <end position="287"/>
    </location>
</feature>
<keyword evidence="8" id="KW-1185">Reference proteome</keyword>
<dbReference type="PROSITE" id="PS00922">
    <property type="entry name" value="TRANSGLYCOSYLASE"/>
    <property type="match status" value="1"/>
</dbReference>
<dbReference type="HOGENOM" id="CLU_027494_2_0_10"/>
<protein>
    <submittedName>
        <fullName evidence="7">Putative soluble lytic transglycosylase fused to an ABC-type amino acid-binding protein</fullName>
    </submittedName>
</protein>
<evidence type="ECO:0000256" key="3">
    <source>
        <dbReference type="ARBA" id="ARBA00022729"/>
    </source>
</evidence>
<dbReference type="Gene3D" id="1.10.530.10">
    <property type="match status" value="1"/>
</dbReference>
<dbReference type="GO" id="GO:0008933">
    <property type="term" value="F:peptidoglycan lytic transglycosylase activity"/>
    <property type="evidence" value="ECO:0007669"/>
    <property type="project" value="InterPro"/>
</dbReference>
<dbReference type="CDD" id="cd13403">
    <property type="entry name" value="MLTF-like"/>
    <property type="match status" value="1"/>
</dbReference>
<feature type="chain" id="PRO_5003515381" evidence="5">
    <location>
        <begin position="23"/>
        <end position="491"/>
    </location>
</feature>
<evidence type="ECO:0000256" key="4">
    <source>
        <dbReference type="ARBA" id="ARBA00023237"/>
    </source>
</evidence>
<dbReference type="OrthoDB" id="9815002at2"/>
<dbReference type="CDD" id="cd01009">
    <property type="entry name" value="PBP2_YfhD_N"/>
    <property type="match status" value="1"/>
</dbReference>
<evidence type="ECO:0000259" key="6">
    <source>
        <dbReference type="SMART" id="SM00062"/>
    </source>
</evidence>
<dbReference type="eggNOG" id="COG4623">
    <property type="taxonomic scope" value="Bacteria"/>
</dbReference>
<dbReference type="PROSITE" id="PS51257">
    <property type="entry name" value="PROKAR_LIPOPROTEIN"/>
    <property type="match status" value="1"/>
</dbReference>
<dbReference type="PANTHER" id="PTHR35936">
    <property type="entry name" value="MEMBRANE-BOUND LYTIC MUREIN TRANSGLYCOSYLASE F"/>
    <property type="match status" value="1"/>
</dbReference>
<dbReference type="Gene3D" id="3.40.190.10">
    <property type="entry name" value="Periplasmic binding protein-like II"/>
    <property type="match status" value="2"/>
</dbReference>
<dbReference type="InterPro" id="IPR008258">
    <property type="entry name" value="Transglycosylase_SLT_dom_1"/>
</dbReference>
<dbReference type="SUPFAM" id="SSF53850">
    <property type="entry name" value="Periplasmic binding protein-like II"/>
    <property type="match status" value="1"/>
</dbReference>
<dbReference type="EMBL" id="CP003156">
    <property type="protein sequence ID" value="AEV31820.1"/>
    <property type="molecule type" value="Genomic_DNA"/>
</dbReference>
<name>G8R270_OWEHD</name>
<dbReference type="GO" id="GO:0009279">
    <property type="term" value="C:cell outer membrane"/>
    <property type="evidence" value="ECO:0007669"/>
    <property type="project" value="UniProtKB-SubCell"/>
</dbReference>
<evidence type="ECO:0000313" key="8">
    <source>
        <dbReference type="Proteomes" id="UP000005631"/>
    </source>
</evidence>
<dbReference type="InterPro" id="IPR001638">
    <property type="entry name" value="Solute-binding_3/MltF_N"/>
</dbReference>
<dbReference type="AlphaFoldDB" id="G8R270"/>
<evidence type="ECO:0000313" key="7">
    <source>
        <dbReference type="EMBL" id="AEV31820.1"/>
    </source>
</evidence>
<dbReference type="KEGG" id="oho:Oweho_0807"/>
<evidence type="ECO:0000256" key="5">
    <source>
        <dbReference type="SAM" id="SignalP"/>
    </source>
</evidence>
<comment type="subcellular location">
    <subcellularLocation>
        <location evidence="1">Cell outer membrane</location>
        <topology evidence="1">Peripheral membrane protein</topology>
    </subcellularLocation>
</comment>
<reference evidence="7 8" key="1">
    <citation type="journal article" date="2012" name="Stand. Genomic Sci.">
        <title>Genome sequence of the orange-pigmented seawater bacterium Owenweeksia hongkongensis type strain (UST20020801(T)).</title>
        <authorList>
            <person name="Riedel T."/>
            <person name="Held B."/>
            <person name="Nolan M."/>
            <person name="Lucas S."/>
            <person name="Lapidus A."/>
            <person name="Tice H."/>
            <person name="Del Rio T.G."/>
            <person name="Cheng J.F."/>
            <person name="Han C."/>
            <person name="Tapia R."/>
            <person name="Goodwin L.A."/>
            <person name="Pitluck S."/>
            <person name="Liolios K."/>
            <person name="Mavromatis K."/>
            <person name="Pagani I."/>
            <person name="Ivanova N."/>
            <person name="Mikhailova N."/>
            <person name="Pati A."/>
            <person name="Chen A."/>
            <person name="Palaniappan K."/>
            <person name="Rohde M."/>
            <person name="Tindall B.J."/>
            <person name="Detter J.C."/>
            <person name="Goker M."/>
            <person name="Woyke T."/>
            <person name="Bristow J."/>
            <person name="Eisen J.A."/>
            <person name="Markowitz V."/>
            <person name="Hugenholtz P."/>
            <person name="Klenk H.P."/>
            <person name="Kyrpides N.C."/>
        </authorList>
    </citation>
    <scope>NUCLEOTIDE SEQUENCE</scope>
    <source>
        <strain evidence="8">DSM 17368 / JCM 12287 / NRRL B-23963</strain>
    </source>
</reference>
<dbReference type="RefSeq" id="WP_014201181.1">
    <property type="nucleotide sequence ID" value="NC_016599.1"/>
</dbReference>
<keyword evidence="4" id="KW-0998">Cell outer membrane</keyword>
<comment type="similarity">
    <text evidence="2">Belongs to the transglycosylase Slt family.</text>
</comment>
<accession>G8R270</accession>